<protein>
    <submittedName>
        <fullName evidence="2">Uncharacterized protein</fullName>
    </submittedName>
</protein>
<reference evidence="2 3" key="1">
    <citation type="submission" date="2019-05" db="EMBL/GenBank/DDBJ databases">
        <authorList>
            <person name="Zhang J.-Y."/>
            <person name="Feg X."/>
            <person name="Du Z.-J."/>
        </authorList>
    </citation>
    <scope>NUCLEOTIDE SEQUENCE [LARGE SCALE GENOMIC DNA]</scope>
    <source>
        <strain evidence="2 3">RZ26</strain>
    </source>
</reference>
<comment type="caution">
    <text evidence="2">The sequence shown here is derived from an EMBL/GenBank/DDBJ whole genome shotgun (WGS) entry which is preliminary data.</text>
</comment>
<dbReference type="EMBL" id="VATY01000002">
    <property type="protein sequence ID" value="TMM57183.1"/>
    <property type="molecule type" value="Genomic_DNA"/>
</dbReference>
<sequence>MVRRLFFYLILAVSLSCGKETITPETESEVDEIVIEEKEEEQSEEDEVTGGDTDTEESAISFDIAILTRDVNSDEKSLVDYLKGEANGVFNIDAALGYKVFNDFDTRGNELFFWQRTPQRDVTKINLETKEFQKYTNTDGVPDEQLWEYDYRLYPHPTSNHIVTMDSHNPAGIGNDTIFYNSLRIYDYLNDELEVMDLPDNDRIGVGFTSSKSSGEFYMYQNRVEKEEAPTVDEWKVVDLTTKEIVAQFDLFNDDRNFAWYEQKIYYPDGRTFDILSNDFSDDLNFPNDIGYGDMVNSQIKGNEIFFKANSVIKNGSIWSGIVLYNFETKESKKILENELLEVTFNKYGFEGTGAQNITQAYYDFDSGVIAITCDTQYPEFAVIFLDFDLTILKVDFLTDLQPLKIMSLD</sequence>
<accession>A0A5S3PTE2</accession>
<proteinExistence type="predicted"/>
<keyword evidence="3" id="KW-1185">Reference proteome</keyword>
<organism evidence="2 3">
    <name type="scientific">Maribacter algarum</name>
    <name type="common">ex Zhang et al. 2020</name>
    <dbReference type="NCBI Taxonomy" id="2578118"/>
    <lineage>
        <taxon>Bacteria</taxon>
        <taxon>Pseudomonadati</taxon>
        <taxon>Bacteroidota</taxon>
        <taxon>Flavobacteriia</taxon>
        <taxon>Flavobacteriales</taxon>
        <taxon>Flavobacteriaceae</taxon>
        <taxon>Maribacter</taxon>
    </lineage>
</organism>
<dbReference type="Proteomes" id="UP000310314">
    <property type="component" value="Unassembled WGS sequence"/>
</dbReference>
<feature type="region of interest" description="Disordered" evidence="1">
    <location>
        <begin position="35"/>
        <end position="55"/>
    </location>
</feature>
<evidence type="ECO:0000256" key="1">
    <source>
        <dbReference type="SAM" id="MobiDB-lite"/>
    </source>
</evidence>
<name>A0A5S3PTE2_9FLAO</name>
<dbReference type="PROSITE" id="PS51257">
    <property type="entry name" value="PROKAR_LIPOPROTEIN"/>
    <property type="match status" value="1"/>
</dbReference>
<dbReference type="AlphaFoldDB" id="A0A5S3PTE2"/>
<gene>
    <name evidence="2" type="ORF">FEE95_11880</name>
</gene>
<evidence type="ECO:0000313" key="2">
    <source>
        <dbReference type="EMBL" id="TMM57183.1"/>
    </source>
</evidence>
<dbReference type="RefSeq" id="WP_138658165.1">
    <property type="nucleotide sequence ID" value="NZ_VATY01000002.1"/>
</dbReference>
<evidence type="ECO:0000313" key="3">
    <source>
        <dbReference type="Proteomes" id="UP000310314"/>
    </source>
</evidence>